<evidence type="ECO:0000313" key="12">
    <source>
        <dbReference type="EMBL" id="CAB5707781.1"/>
    </source>
</evidence>
<keyword evidence="8 10" id="KW-0472">Membrane</keyword>
<dbReference type="PANTHER" id="PTHR10110">
    <property type="entry name" value="SODIUM/HYDROGEN EXCHANGER"/>
    <property type="match status" value="1"/>
</dbReference>
<keyword evidence="10" id="KW-0997">Cell inner membrane</keyword>
<feature type="transmembrane region" description="Helical" evidence="10">
    <location>
        <begin position="333"/>
        <end position="356"/>
    </location>
</feature>
<evidence type="ECO:0000256" key="4">
    <source>
        <dbReference type="ARBA" id="ARBA00022692"/>
    </source>
</evidence>
<proteinExistence type="inferred from homology"/>
<evidence type="ECO:0000259" key="11">
    <source>
        <dbReference type="Pfam" id="PF00999"/>
    </source>
</evidence>
<dbReference type="GO" id="GO:0098719">
    <property type="term" value="P:sodium ion import across plasma membrane"/>
    <property type="evidence" value="ECO:0007669"/>
    <property type="project" value="TreeGrafter"/>
</dbReference>
<evidence type="ECO:0000313" key="13">
    <source>
        <dbReference type="Proteomes" id="UP000834458"/>
    </source>
</evidence>
<dbReference type="GO" id="GO:0051453">
    <property type="term" value="P:regulation of intracellular pH"/>
    <property type="evidence" value="ECO:0007669"/>
    <property type="project" value="TreeGrafter"/>
</dbReference>
<feature type="domain" description="Cation/H+ exchanger transmembrane" evidence="11">
    <location>
        <begin position="35"/>
        <end position="438"/>
    </location>
</feature>
<evidence type="ECO:0000256" key="9">
    <source>
        <dbReference type="ARBA" id="ARBA00023201"/>
    </source>
</evidence>
<name>A0AA35D9M5_9BURK</name>
<evidence type="ECO:0000256" key="10">
    <source>
        <dbReference type="RuleBase" id="RU366002"/>
    </source>
</evidence>
<feature type="transmembrane region" description="Helical" evidence="10">
    <location>
        <begin position="135"/>
        <end position="157"/>
    </location>
</feature>
<dbReference type="Gene3D" id="6.10.140.1330">
    <property type="match status" value="1"/>
</dbReference>
<reference evidence="12" key="1">
    <citation type="submission" date="2020-05" db="EMBL/GenBank/DDBJ databases">
        <authorList>
            <person name="Delgado-Blas J."/>
        </authorList>
    </citation>
    <scope>NUCLEOTIDE SEQUENCE</scope>
    <source>
        <strain evidence="12">BB1454</strain>
    </source>
</reference>
<feature type="transmembrane region" description="Helical" evidence="10">
    <location>
        <begin position="106"/>
        <end position="129"/>
    </location>
</feature>
<keyword evidence="3" id="KW-1003">Cell membrane</keyword>
<keyword evidence="9 10" id="KW-0739">Sodium transport</keyword>
<evidence type="ECO:0000256" key="2">
    <source>
        <dbReference type="ARBA" id="ARBA00022448"/>
    </source>
</evidence>
<keyword evidence="7 10" id="KW-0406">Ion transport</keyword>
<dbReference type="GO" id="GO:0015385">
    <property type="term" value="F:sodium:proton antiporter activity"/>
    <property type="evidence" value="ECO:0007669"/>
    <property type="project" value="InterPro"/>
</dbReference>
<sequence length="596" mass="65353">MLIQGFCDRLRRKRASDTRQCRMHTVETVLLVLMLGALTGIAARYVRAIPLPLIQIALGALIAWPQRGLHIAFDPELFLLLFIPPLLFADGWRIPKREFFALARPILLLAFGLVLITVLGLGYLIHWMIPAMPLTVAFALAAVVSPTDAVAVSAITRNLGMPHKTMHMLEGESLLNDASGLVAVKFAVLATLTGVFSWSNVAKDFTWMAVGGLGIGALMGWGFSYARDAITRRVGDVAATQMVLLLVLLPFAAYIVGEKIGVSGILAAVAAGVATNFADLDRSNFISERLQTEGTWNMVESAFNGAIFLLLGLQLPSIIGVTLMDAGHEGWKLVGYVAVISIALLLVRWAWITLGVHGALRKAHREGKMAEKPSHLLNLATTMAGIRGAVTLAAALSIPVHLHNGRPFPERDLLIFLATGVILFTLVLGAIALPLILRRMPPHEDTETQLEERNARTVACKAAIASLTLTEEDMQQHDEQWVAQYQEVVGRITQEYRNRIHLLDDSSGVATSTEAQRDTPEMVHERRQRLVKEMELRVRCIQVERDALYAERQAHRINDEALRAMVSELDMAEVSLRKRLAVACRAAGLKPGKTTA</sequence>
<evidence type="ECO:0000256" key="7">
    <source>
        <dbReference type="ARBA" id="ARBA00023065"/>
    </source>
</evidence>
<evidence type="ECO:0000256" key="5">
    <source>
        <dbReference type="ARBA" id="ARBA00022989"/>
    </source>
</evidence>
<dbReference type="Pfam" id="PF00999">
    <property type="entry name" value="Na_H_Exchanger"/>
    <property type="match status" value="1"/>
</dbReference>
<keyword evidence="2 10" id="KW-0813">Transport</keyword>
<dbReference type="InterPro" id="IPR006153">
    <property type="entry name" value="Cation/H_exchanger_TM"/>
</dbReference>
<dbReference type="Proteomes" id="UP000834458">
    <property type="component" value="Unassembled WGS sequence"/>
</dbReference>
<evidence type="ECO:0000256" key="8">
    <source>
        <dbReference type="ARBA" id="ARBA00023136"/>
    </source>
</evidence>
<feature type="transmembrane region" description="Helical" evidence="10">
    <location>
        <begin position="77"/>
        <end position="94"/>
    </location>
</feature>
<accession>A0AA35D9M5</accession>
<feature type="transmembrane region" description="Helical" evidence="10">
    <location>
        <begin position="178"/>
        <end position="199"/>
    </location>
</feature>
<feature type="transmembrane region" description="Helical" evidence="10">
    <location>
        <begin position="21"/>
        <end position="43"/>
    </location>
</feature>
<feature type="transmembrane region" description="Helical" evidence="10">
    <location>
        <begin position="376"/>
        <end position="402"/>
    </location>
</feature>
<comment type="subcellular location">
    <subcellularLocation>
        <location evidence="10">Cell inner membrane</location>
        <topology evidence="10">Multi-pass membrane protein</topology>
    </subcellularLocation>
    <subcellularLocation>
        <location evidence="1">Cell membrane</location>
        <topology evidence="1">Multi-pass membrane protein</topology>
    </subcellularLocation>
</comment>
<comment type="function">
    <text evidence="10">Na(+)/H(+) antiporter that extrudes sodium in exchange for external protons.</text>
</comment>
<keyword evidence="6 10" id="KW-0915">Sodium</keyword>
<feature type="transmembrane region" description="Helical" evidence="10">
    <location>
        <begin position="262"/>
        <end position="280"/>
    </location>
</feature>
<gene>
    <name evidence="12" type="primary">nhaK</name>
    <name evidence="12" type="ORF">GHA_03351</name>
</gene>
<dbReference type="NCBIfam" id="TIGR00831">
    <property type="entry name" value="a_cpa1"/>
    <property type="match status" value="1"/>
</dbReference>
<dbReference type="EMBL" id="CAHPSC010000067">
    <property type="protein sequence ID" value="CAB5707781.1"/>
    <property type="molecule type" value="Genomic_DNA"/>
</dbReference>
<evidence type="ECO:0000256" key="1">
    <source>
        <dbReference type="ARBA" id="ARBA00004651"/>
    </source>
</evidence>
<feature type="transmembrane region" description="Helical" evidence="10">
    <location>
        <begin position="414"/>
        <end position="437"/>
    </location>
</feature>
<comment type="caution">
    <text evidence="12">The sequence shown here is derived from an EMBL/GenBank/DDBJ whole genome shotgun (WGS) entry which is preliminary data.</text>
</comment>
<dbReference type="AlphaFoldDB" id="A0AA35D9M5"/>
<keyword evidence="10" id="KW-0050">Antiport</keyword>
<feature type="transmembrane region" description="Helical" evidence="10">
    <location>
        <begin position="237"/>
        <end position="256"/>
    </location>
</feature>
<evidence type="ECO:0000256" key="3">
    <source>
        <dbReference type="ARBA" id="ARBA00022475"/>
    </source>
</evidence>
<comment type="similarity">
    <text evidence="10">Belongs to the monovalent cation:proton antiporter 1 (CPA1) transporter (TC 2.A.36) family.</text>
</comment>
<dbReference type="GO" id="GO:0005886">
    <property type="term" value="C:plasma membrane"/>
    <property type="evidence" value="ECO:0007669"/>
    <property type="project" value="UniProtKB-SubCell"/>
</dbReference>
<dbReference type="InterPro" id="IPR018422">
    <property type="entry name" value="Cation/H_exchanger_CPA1"/>
</dbReference>
<feature type="transmembrane region" description="Helical" evidence="10">
    <location>
        <begin position="301"/>
        <end position="321"/>
    </location>
</feature>
<keyword evidence="5 10" id="KW-1133">Transmembrane helix</keyword>
<dbReference type="InterPro" id="IPR004705">
    <property type="entry name" value="Cation/H_exchanger_CPA1_bac"/>
</dbReference>
<protein>
    <submittedName>
        <fullName evidence="12">Sodium, potassium, lithium and rubidium/H(+) antiporter</fullName>
    </submittedName>
</protein>
<organism evidence="12 13">
    <name type="scientific">Comamonas aquatica</name>
    <dbReference type="NCBI Taxonomy" id="225991"/>
    <lineage>
        <taxon>Bacteria</taxon>
        <taxon>Pseudomonadati</taxon>
        <taxon>Pseudomonadota</taxon>
        <taxon>Betaproteobacteria</taxon>
        <taxon>Burkholderiales</taxon>
        <taxon>Comamonadaceae</taxon>
        <taxon>Comamonas</taxon>
    </lineage>
</organism>
<feature type="transmembrane region" description="Helical" evidence="10">
    <location>
        <begin position="205"/>
        <end position="225"/>
    </location>
</feature>
<keyword evidence="4 10" id="KW-0812">Transmembrane</keyword>
<evidence type="ECO:0000256" key="6">
    <source>
        <dbReference type="ARBA" id="ARBA00023053"/>
    </source>
</evidence>
<dbReference type="PANTHER" id="PTHR10110:SF86">
    <property type="entry name" value="SODIUM_HYDROGEN EXCHANGER 7"/>
    <property type="match status" value="1"/>
</dbReference>
<dbReference type="GO" id="GO:0015386">
    <property type="term" value="F:potassium:proton antiporter activity"/>
    <property type="evidence" value="ECO:0007669"/>
    <property type="project" value="TreeGrafter"/>
</dbReference>